<gene>
    <name evidence="9" type="ORF">DHW61_03715</name>
</gene>
<evidence type="ECO:0000256" key="4">
    <source>
        <dbReference type="ARBA" id="ARBA00022692"/>
    </source>
</evidence>
<dbReference type="EMBL" id="DPVV01000130">
    <property type="protein sequence ID" value="HCL01513.1"/>
    <property type="molecule type" value="Genomic_DNA"/>
</dbReference>
<dbReference type="AlphaFoldDB" id="A0A3D2X4E3"/>
<dbReference type="GO" id="GO:0005886">
    <property type="term" value="C:plasma membrane"/>
    <property type="evidence" value="ECO:0007669"/>
    <property type="project" value="UniProtKB-SubCell"/>
</dbReference>
<evidence type="ECO:0000256" key="5">
    <source>
        <dbReference type="ARBA" id="ARBA00022989"/>
    </source>
</evidence>
<proteinExistence type="inferred from homology"/>
<evidence type="ECO:0000256" key="3">
    <source>
        <dbReference type="ARBA" id="ARBA00022475"/>
    </source>
</evidence>
<accession>A0A3D2X4E3</accession>
<feature type="transmembrane region" description="Helical" evidence="7">
    <location>
        <begin position="315"/>
        <end position="336"/>
    </location>
</feature>
<dbReference type="Pfam" id="PF02706">
    <property type="entry name" value="Wzz"/>
    <property type="match status" value="1"/>
</dbReference>
<dbReference type="Proteomes" id="UP000262969">
    <property type="component" value="Unassembled WGS sequence"/>
</dbReference>
<evidence type="ECO:0000256" key="1">
    <source>
        <dbReference type="ARBA" id="ARBA00004651"/>
    </source>
</evidence>
<organism evidence="9 10">
    <name type="scientific">Lachnoclostridium phytofermentans</name>
    <dbReference type="NCBI Taxonomy" id="66219"/>
    <lineage>
        <taxon>Bacteria</taxon>
        <taxon>Bacillati</taxon>
        <taxon>Bacillota</taxon>
        <taxon>Clostridia</taxon>
        <taxon>Lachnospirales</taxon>
        <taxon>Lachnospiraceae</taxon>
    </lineage>
</organism>
<feature type="transmembrane region" description="Helical" evidence="7">
    <location>
        <begin position="29"/>
        <end position="50"/>
    </location>
</feature>
<sequence>MNSNKKMDEHVNNKNELKNLIMIFWKMKYSILGITIVFAILAGIISVFFISPVYNTKVTLVIDMPQNYRTSYGDYTLPLLTNEEYFQLITSDDVLLRTIKEMQYSNKMTITELRSKVSLDVRKKDSTTFIAEVSGKTPEESLRLAKSLYNNYINFLDRMVKERIVNYYYNNYSVELITLDTSLAKEEETLKKNQELLTQITKEYKTTNLEVINYLGKDGNYILPEDTINPNYIKVEADIIDNQQKINELTNSISITKKYLVQLEEERVAIENYYKTDKESDFKINMVSIVDSNIYMPSSLTAPTQKASPSTTRNILLGALLGGMIGVSITFFRAYWKNEF</sequence>
<keyword evidence="4 7" id="KW-0812">Transmembrane</keyword>
<protein>
    <recommendedName>
        <fullName evidence="8">Polysaccharide chain length determinant N-terminal domain-containing protein</fullName>
    </recommendedName>
</protein>
<feature type="domain" description="Polysaccharide chain length determinant N-terminal" evidence="8">
    <location>
        <begin position="16"/>
        <end position="101"/>
    </location>
</feature>
<dbReference type="InterPro" id="IPR050445">
    <property type="entry name" value="Bact_polysacc_biosynth/exp"/>
</dbReference>
<dbReference type="PANTHER" id="PTHR32309:SF31">
    <property type="entry name" value="CAPSULAR EXOPOLYSACCHARIDE FAMILY"/>
    <property type="match status" value="1"/>
</dbReference>
<keyword evidence="6 7" id="KW-0472">Membrane</keyword>
<name>A0A3D2X4E3_9FIRM</name>
<evidence type="ECO:0000259" key="8">
    <source>
        <dbReference type="Pfam" id="PF02706"/>
    </source>
</evidence>
<comment type="similarity">
    <text evidence="2">Belongs to the CpsC/CapA family.</text>
</comment>
<evidence type="ECO:0000313" key="10">
    <source>
        <dbReference type="Proteomes" id="UP000262969"/>
    </source>
</evidence>
<keyword evidence="3" id="KW-1003">Cell membrane</keyword>
<evidence type="ECO:0000256" key="6">
    <source>
        <dbReference type="ARBA" id="ARBA00023136"/>
    </source>
</evidence>
<evidence type="ECO:0000256" key="7">
    <source>
        <dbReference type="SAM" id="Phobius"/>
    </source>
</evidence>
<keyword evidence="5 7" id="KW-1133">Transmembrane helix</keyword>
<dbReference type="PANTHER" id="PTHR32309">
    <property type="entry name" value="TYROSINE-PROTEIN KINASE"/>
    <property type="match status" value="1"/>
</dbReference>
<comment type="caution">
    <text evidence="9">The sequence shown here is derived from an EMBL/GenBank/DDBJ whole genome shotgun (WGS) entry which is preliminary data.</text>
</comment>
<comment type="subcellular location">
    <subcellularLocation>
        <location evidence="1">Cell membrane</location>
        <topology evidence="1">Multi-pass membrane protein</topology>
    </subcellularLocation>
</comment>
<dbReference type="InterPro" id="IPR003856">
    <property type="entry name" value="LPS_length_determ_N"/>
</dbReference>
<reference evidence="9 10" key="1">
    <citation type="journal article" date="2018" name="Nat. Biotechnol.">
        <title>A standardized bacterial taxonomy based on genome phylogeny substantially revises the tree of life.</title>
        <authorList>
            <person name="Parks D.H."/>
            <person name="Chuvochina M."/>
            <person name="Waite D.W."/>
            <person name="Rinke C."/>
            <person name="Skarshewski A."/>
            <person name="Chaumeil P.A."/>
            <person name="Hugenholtz P."/>
        </authorList>
    </citation>
    <scope>NUCLEOTIDE SEQUENCE [LARGE SCALE GENOMIC DNA]</scope>
    <source>
        <strain evidence="9">UBA11728</strain>
    </source>
</reference>
<evidence type="ECO:0000313" key="9">
    <source>
        <dbReference type="EMBL" id="HCL01513.1"/>
    </source>
</evidence>
<evidence type="ECO:0000256" key="2">
    <source>
        <dbReference type="ARBA" id="ARBA00006683"/>
    </source>
</evidence>